<protein>
    <submittedName>
        <fullName evidence="1">15208_t:CDS:1</fullName>
    </submittedName>
</protein>
<accession>A0ABM8W1T7</accession>
<evidence type="ECO:0000313" key="1">
    <source>
        <dbReference type="EMBL" id="CAG8503013.1"/>
    </source>
</evidence>
<gene>
    <name evidence="1" type="ORF">GMARGA_LOCUS2296</name>
</gene>
<sequence>MAKKKPEFGLVPPLQIYYQESKLKTGVEPQNTQSQKTTFLLALTYISYSHKFDLCPMDRIAIET</sequence>
<comment type="caution">
    <text evidence="1">The sequence shown here is derived from an EMBL/GenBank/DDBJ whole genome shotgun (WGS) entry which is preliminary data.</text>
</comment>
<name>A0ABM8W1T7_GIGMA</name>
<proteinExistence type="predicted"/>
<reference evidence="1 2" key="1">
    <citation type="submission" date="2021-06" db="EMBL/GenBank/DDBJ databases">
        <authorList>
            <person name="Kallberg Y."/>
            <person name="Tangrot J."/>
            <person name="Rosling A."/>
        </authorList>
    </citation>
    <scope>NUCLEOTIDE SEQUENCE [LARGE SCALE GENOMIC DNA]</scope>
    <source>
        <strain evidence="1 2">120-4 pot B 10/14</strain>
    </source>
</reference>
<evidence type="ECO:0000313" key="2">
    <source>
        <dbReference type="Proteomes" id="UP000789901"/>
    </source>
</evidence>
<keyword evidence="2" id="KW-1185">Reference proteome</keyword>
<organism evidence="1 2">
    <name type="scientific">Gigaspora margarita</name>
    <dbReference type="NCBI Taxonomy" id="4874"/>
    <lineage>
        <taxon>Eukaryota</taxon>
        <taxon>Fungi</taxon>
        <taxon>Fungi incertae sedis</taxon>
        <taxon>Mucoromycota</taxon>
        <taxon>Glomeromycotina</taxon>
        <taxon>Glomeromycetes</taxon>
        <taxon>Diversisporales</taxon>
        <taxon>Gigasporaceae</taxon>
        <taxon>Gigaspora</taxon>
    </lineage>
</organism>
<dbReference type="Proteomes" id="UP000789901">
    <property type="component" value="Unassembled WGS sequence"/>
</dbReference>
<dbReference type="EMBL" id="CAJVQB010000704">
    <property type="protein sequence ID" value="CAG8503013.1"/>
    <property type="molecule type" value="Genomic_DNA"/>
</dbReference>